<proteinExistence type="predicted"/>
<feature type="transmembrane region" description="Helical" evidence="1">
    <location>
        <begin position="72"/>
        <end position="92"/>
    </location>
</feature>
<evidence type="ECO:0000313" key="3">
    <source>
        <dbReference type="Proteomes" id="UP001605036"/>
    </source>
</evidence>
<feature type="transmembrane region" description="Helical" evidence="1">
    <location>
        <begin position="6"/>
        <end position="27"/>
    </location>
</feature>
<gene>
    <name evidence="2" type="ORF">R1flu_025327</name>
</gene>
<keyword evidence="1" id="KW-1133">Transmembrane helix</keyword>
<name>A0ABD1XXF4_9MARC</name>
<dbReference type="InterPro" id="IPR009943">
    <property type="entry name" value="DUF1475"/>
</dbReference>
<dbReference type="AlphaFoldDB" id="A0ABD1XXF4"/>
<keyword evidence="1" id="KW-0472">Membrane</keyword>
<organism evidence="2 3">
    <name type="scientific">Riccia fluitans</name>
    <dbReference type="NCBI Taxonomy" id="41844"/>
    <lineage>
        <taxon>Eukaryota</taxon>
        <taxon>Viridiplantae</taxon>
        <taxon>Streptophyta</taxon>
        <taxon>Embryophyta</taxon>
        <taxon>Marchantiophyta</taxon>
        <taxon>Marchantiopsida</taxon>
        <taxon>Marchantiidae</taxon>
        <taxon>Marchantiales</taxon>
        <taxon>Ricciaceae</taxon>
        <taxon>Riccia</taxon>
    </lineage>
</organism>
<keyword evidence="3" id="KW-1185">Reference proteome</keyword>
<feature type="transmembrane region" description="Helical" evidence="1">
    <location>
        <begin position="39"/>
        <end position="60"/>
    </location>
</feature>
<protein>
    <recommendedName>
        <fullName evidence="4">DUF1475 domain-containing protein</fullName>
    </recommendedName>
</protein>
<evidence type="ECO:0000256" key="1">
    <source>
        <dbReference type="SAM" id="Phobius"/>
    </source>
</evidence>
<dbReference type="PANTHER" id="PTHR36318">
    <property type="entry name" value="OS06G0581300 PROTEIN"/>
    <property type="match status" value="1"/>
</dbReference>
<accession>A0ABD1XXF4</accession>
<dbReference type="Proteomes" id="UP001605036">
    <property type="component" value="Unassembled WGS sequence"/>
</dbReference>
<keyword evidence="1" id="KW-0812">Transmembrane</keyword>
<reference evidence="2 3" key="1">
    <citation type="submission" date="2024-09" db="EMBL/GenBank/DDBJ databases">
        <title>Chromosome-scale assembly of Riccia fluitans.</title>
        <authorList>
            <person name="Paukszto L."/>
            <person name="Sawicki J."/>
            <person name="Karawczyk K."/>
            <person name="Piernik-Szablinska J."/>
            <person name="Szczecinska M."/>
            <person name="Mazdziarz M."/>
        </authorList>
    </citation>
    <scope>NUCLEOTIDE SEQUENCE [LARGE SCALE GENOMIC DNA]</scope>
    <source>
        <strain evidence="2">Rf_01</strain>
        <tissue evidence="2">Aerial parts of the thallus</tissue>
    </source>
</reference>
<evidence type="ECO:0000313" key="2">
    <source>
        <dbReference type="EMBL" id="KAL2613635.1"/>
    </source>
</evidence>
<dbReference type="PANTHER" id="PTHR36318:SF3">
    <property type="entry name" value="OS06G0581300 PROTEIN"/>
    <property type="match status" value="1"/>
</dbReference>
<dbReference type="EMBL" id="JBHFFA010000007">
    <property type="protein sequence ID" value="KAL2613635.1"/>
    <property type="molecule type" value="Genomic_DNA"/>
</dbReference>
<sequence>MATPVLVGRALCTALGLAQFCVVGYTLVTDGSPFRKELLIPWMNATLIDFYISMSLYIAWVWYKEPAWIRRLVWTVLVICTGSVATSWYLAIEFFKLSLDDPPHLVLLRDRHARWLSTNLLDSADFGVSEDGTR</sequence>
<comment type="caution">
    <text evidence="2">The sequence shown here is derived from an EMBL/GenBank/DDBJ whole genome shotgun (WGS) entry which is preliminary data.</text>
</comment>
<dbReference type="Pfam" id="PF07343">
    <property type="entry name" value="DUF1475"/>
    <property type="match status" value="1"/>
</dbReference>
<evidence type="ECO:0008006" key="4">
    <source>
        <dbReference type="Google" id="ProtNLM"/>
    </source>
</evidence>